<feature type="transmembrane region" description="Helical" evidence="8">
    <location>
        <begin position="290"/>
        <end position="309"/>
    </location>
</feature>
<evidence type="ECO:0000256" key="1">
    <source>
        <dbReference type="ARBA" id="ARBA00004141"/>
    </source>
</evidence>
<gene>
    <name evidence="10" type="ORF">VTL71DRAFT_12861</name>
</gene>
<feature type="transmembrane region" description="Helical" evidence="8">
    <location>
        <begin position="45"/>
        <end position="65"/>
    </location>
</feature>
<dbReference type="PANTHER" id="PTHR10846:SF8">
    <property type="entry name" value="INNER MEMBRANE PROTEIN YRBG"/>
    <property type="match status" value="1"/>
</dbReference>
<feature type="transmembrane region" description="Helical" evidence="8">
    <location>
        <begin position="135"/>
        <end position="154"/>
    </location>
</feature>
<keyword evidence="5 8" id="KW-1133">Transmembrane helix</keyword>
<evidence type="ECO:0000256" key="5">
    <source>
        <dbReference type="ARBA" id="ARBA00022989"/>
    </source>
</evidence>
<proteinExistence type="inferred from homology"/>
<reference evidence="10 11" key="1">
    <citation type="journal article" date="2024" name="Commun. Biol.">
        <title>Comparative genomic analysis of thermophilic fungi reveals convergent evolutionary adaptations and gene losses.</title>
        <authorList>
            <person name="Steindorff A.S."/>
            <person name="Aguilar-Pontes M.V."/>
            <person name="Robinson A.J."/>
            <person name="Andreopoulos B."/>
            <person name="LaButti K."/>
            <person name="Kuo A."/>
            <person name="Mondo S."/>
            <person name="Riley R."/>
            <person name="Otillar R."/>
            <person name="Haridas S."/>
            <person name="Lipzen A."/>
            <person name="Grimwood J."/>
            <person name="Schmutz J."/>
            <person name="Clum A."/>
            <person name="Reid I.D."/>
            <person name="Moisan M.C."/>
            <person name="Butler G."/>
            <person name="Nguyen T.T.M."/>
            <person name="Dewar K."/>
            <person name="Conant G."/>
            <person name="Drula E."/>
            <person name="Henrissat B."/>
            <person name="Hansel C."/>
            <person name="Singer S."/>
            <person name="Hutchinson M.I."/>
            <person name="de Vries R.P."/>
            <person name="Natvig D.O."/>
            <person name="Powell A.J."/>
            <person name="Tsang A."/>
            <person name="Grigoriev I.V."/>
        </authorList>
    </citation>
    <scope>NUCLEOTIDE SEQUENCE [LARGE SCALE GENOMIC DNA]</scope>
    <source>
        <strain evidence="10 11">CBS 494.80</strain>
    </source>
</reference>
<evidence type="ECO:0000259" key="9">
    <source>
        <dbReference type="Pfam" id="PF01699"/>
    </source>
</evidence>
<feature type="compositionally biased region" description="Acidic residues" evidence="7">
    <location>
        <begin position="164"/>
        <end position="184"/>
    </location>
</feature>
<evidence type="ECO:0000256" key="7">
    <source>
        <dbReference type="SAM" id="MobiDB-lite"/>
    </source>
</evidence>
<dbReference type="InterPro" id="IPR004481">
    <property type="entry name" value="K/Na/Ca-exchanger"/>
</dbReference>
<dbReference type="Proteomes" id="UP001595075">
    <property type="component" value="Unassembled WGS sequence"/>
</dbReference>
<feature type="domain" description="Sodium/calcium exchanger membrane region" evidence="9">
    <location>
        <begin position="11"/>
        <end position="148"/>
    </location>
</feature>
<dbReference type="InterPro" id="IPR044880">
    <property type="entry name" value="NCX_ion-bd_dom_sf"/>
</dbReference>
<evidence type="ECO:0000256" key="6">
    <source>
        <dbReference type="ARBA" id="ARBA00023136"/>
    </source>
</evidence>
<protein>
    <recommendedName>
        <fullName evidence="9">Sodium/calcium exchanger membrane region domain-containing protein</fullName>
    </recommendedName>
</protein>
<evidence type="ECO:0000256" key="2">
    <source>
        <dbReference type="ARBA" id="ARBA00005364"/>
    </source>
</evidence>
<dbReference type="PANTHER" id="PTHR10846">
    <property type="entry name" value="SODIUM/POTASSIUM/CALCIUM EXCHANGER"/>
    <property type="match status" value="1"/>
</dbReference>
<dbReference type="Gene3D" id="1.20.1420.30">
    <property type="entry name" value="NCX, central ion-binding region"/>
    <property type="match status" value="2"/>
</dbReference>
<evidence type="ECO:0000256" key="3">
    <source>
        <dbReference type="ARBA" id="ARBA00022449"/>
    </source>
</evidence>
<feature type="compositionally biased region" description="Low complexity" evidence="7">
    <location>
        <begin position="203"/>
        <end position="213"/>
    </location>
</feature>
<feature type="transmembrane region" description="Helical" evidence="8">
    <location>
        <begin position="388"/>
        <end position="407"/>
    </location>
</feature>
<feature type="transmembrane region" description="Helical" evidence="8">
    <location>
        <begin position="329"/>
        <end position="351"/>
    </location>
</feature>
<keyword evidence="11" id="KW-1185">Reference proteome</keyword>
<comment type="subcellular location">
    <subcellularLocation>
        <location evidence="1">Membrane</location>
        <topology evidence="1">Multi-pass membrane protein</topology>
    </subcellularLocation>
</comment>
<comment type="caution">
    <text evidence="10">The sequence shown here is derived from an EMBL/GenBank/DDBJ whole genome shotgun (WGS) entry which is preliminary data.</text>
</comment>
<feature type="transmembrane region" description="Helical" evidence="8">
    <location>
        <begin position="363"/>
        <end position="382"/>
    </location>
</feature>
<dbReference type="EMBL" id="JAZHXI010000005">
    <property type="protein sequence ID" value="KAL2071626.1"/>
    <property type="molecule type" value="Genomic_DNA"/>
</dbReference>
<feature type="transmembrane region" description="Helical" evidence="8">
    <location>
        <begin position="7"/>
        <end position="25"/>
    </location>
</feature>
<dbReference type="Pfam" id="PF01699">
    <property type="entry name" value="Na_Ca_ex"/>
    <property type="match status" value="2"/>
</dbReference>
<keyword evidence="3" id="KW-0050">Antiport</keyword>
<evidence type="ECO:0000256" key="4">
    <source>
        <dbReference type="ARBA" id="ARBA00022692"/>
    </source>
</evidence>
<comment type="similarity">
    <text evidence="2">Belongs to the Ca(2+):cation antiporter (CaCA) (TC 2.A.19) family. SLC24A subfamily.</text>
</comment>
<evidence type="ECO:0000256" key="8">
    <source>
        <dbReference type="SAM" id="Phobius"/>
    </source>
</evidence>
<feature type="transmembrane region" description="Helical" evidence="8">
    <location>
        <begin position="108"/>
        <end position="128"/>
    </location>
</feature>
<keyword evidence="3" id="KW-0813">Transport</keyword>
<dbReference type="InterPro" id="IPR004837">
    <property type="entry name" value="NaCa_Exmemb"/>
</dbReference>
<accession>A0ABR4CQY9</accession>
<feature type="domain" description="Sodium/calcium exchanger membrane region" evidence="9">
    <location>
        <begin position="269"/>
        <end position="402"/>
    </location>
</feature>
<keyword evidence="4 8" id="KW-0812">Transmembrane</keyword>
<organism evidence="10 11">
    <name type="scientific">Oculimacula yallundae</name>
    <dbReference type="NCBI Taxonomy" id="86028"/>
    <lineage>
        <taxon>Eukaryota</taxon>
        <taxon>Fungi</taxon>
        <taxon>Dikarya</taxon>
        <taxon>Ascomycota</taxon>
        <taxon>Pezizomycotina</taxon>
        <taxon>Leotiomycetes</taxon>
        <taxon>Helotiales</taxon>
        <taxon>Ploettnerulaceae</taxon>
        <taxon>Oculimacula</taxon>
    </lineage>
</organism>
<evidence type="ECO:0000313" key="11">
    <source>
        <dbReference type="Proteomes" id="UP001595075"/>
    </source>
</evidence>
<feature type="transmembrane region" description="Helical" evidence="8">
    <location>
        <begin position="262"/>
        <end position="283"/>
    </location>
</feature>
<sequence length="413" mass="44103">MVNTDNVAFNIAAFIGGLFVLEFGADKFIDHTAKIALRTGIPPTLIALLTAGAEWEELVVVVAAISQKQSPLALGNILGSSISNILGAFSLGLIFSPSAITFDRSAKIYTGVLLGLTTFFTIFILFFASLGRIGGGLLLVTFVVYIVSIAWAIYNGIVSPPVDSDSDSDSDSSDDSDSDSDSENDSIPLKEKPAHRTTHLQVRRNSNSSSTSTLRDLESGQHTGVPPSPANAPDHHDGLHKDIFDEINLSPLRTIKSGGHSTLYHITHLTLGFLALSLSGYILSHSVTTLSAEFSLSSTLLGITLLSFATTLPEKLVSIFSAKRGETGIVIANTAGSNIFLVTLCAGVLYLTGDIASLKGSVTLFEIGCMWLSSVVLFGIVMFGGRRWMGWVLFAVYIAFIVCEFTLDRDIDV</sequence>
<keyword evidence="6 8" id="KW-0472">Membrane</keyword>
<feature type="transmembrane region" description="Helical" evidence="8">
    <location>
        <begin position="77"/>
        <end position="96"/>
    </location>
</feature>
<evidence type="ECO:0000313" key="10">
    <source>
        <dbReference type="EMBL" id="KAL2071626.1"/>
    </source>
</evidence>
<feature type="region of interest" description="Disordered" evidence="7">
    <location>
        <begin position="162"/>
        <end position="237"/>
    </location>
</feature>
<name>A0ABR4CQY9_9HELO</name>